<feature type="compositionally biased region" description="Polar residues" evidence="1">
    <location>
        <begin position="61"/>
        <end position="70"/>
    </location>
</feature>
<feature type="chain" id="PRO_5042075645" evidence="2">
    <location>
        <begin position="23"/>
        <end position="177"/>
    </location>
</feature>
<keyword evidence="4" id="KW-1185">Reference proteome</keyword>
<feature type="signal peptide" evidence="2">
    <location>
        <begin position="1"/>
        <end position="22"/>
    </location>
</feature>
<evidence type="ECO:0000256" key="1">
    <source>
        <dbReference type="SAM" id="MobiDB-lite"/>
    </source>
</evidence>
<evidence type="ECO:0000256" key="2">
    <source>
        <dbReference type="SAM" id="SignalP"/>
    </source>
</evidence>
<comment type="caution">
    <text evidence="3">The sequence shown here is derived from an EMBL/GenBank/DDBJ whole genome shotgun (WGS) entry which is preliminary data.</text>
</comment>
<feature type="region of interest" description="Disordered" evidence="1">
    <location>
        <begin position="46"/>
        <end position="72"/>
    </location>
</feature>
<evidence type="ECO:0000313" key="3">
    <source>
        <dbReference type="EMBL" id="KAJ7971263.1"/>
    </source>
</evidence>
<dbReference type="EMBL" id="JARAOO010000004">
    <property type="protein sequence ID" value="KAJ7971263.1"/>
    <property type="molecule type" value="Genomic_DNA"/>
</dbReference>
<gene>
    <name evidence="3" type="ORF">O6P43_009320</name>
</gene>
<protein>
    <submittedName>
        <fullName evidence="3">Uncharacterized protein</fullName>
    </submittedName>
</protein>
<accession>A0AAD7PY31</accession>
<sequence length="177" mass="19355">MLRMMAIVLLVVVGLSSFSVEAGRNLHSSQHHRPRPSKTIYSAMLHKGQVPPSGPSHDSQHPPSISSSTFKHVYSGPNHDLSDYEYSQSSQGENFKSIHFGMLSKGQVSRSGPSHDPPLSPMGNLKSFYVGLLPRTPVLPTEHSKPAFTSSGSKTYWLTYSGPSHDPPHYENPPPSP</sequence>
<proteinExistence type="predicted"/>
<keyword evidence="2" id="KW-0732">Signal</keyword>
<dbReference type="AlphaFoldDB" id="A0AAD7PY31"/>
<organism evidence="3 4">
    <name type="scientific">Quillaja saponaria</name>
    <name type="common">Soap bark tree</name>
    <dbReference type="NCBI Taxonomy" id="32244"/>
    <lineage>
        <taxon>Eukaryota</taxon>
        <taxon>Viridiplantae</taxon>
        <taxon>Streptophyta</taxon>
        <taxon>Embryophyta</taxon>
        <taxon>Tracheophyta</taxon>
        <taxon>Spermatophyta</taxon>
        <taxon>Magnoliopsida</taxon>
        <taxon>eudicotyledons</taxon>
        <taxon>Gunneridae</taxon>
        <taxon>Pentapetalae</taxon>
        <taxon>rosids</taxon>
        <taxon>fabids</taxon>
        <taxon>Fabales</taxon>
        <taxon>Quillajaceae</taxon>
        <taxon>Quillaja</taxon>
    </lineage>
</organism>
<dbReference type="KEGG" id="qsa:O6P43_009320"/>
<name>A0AAD7PY31_QUISA</name>
<reference evidence="3" key="1">
    <citation type="journal article" date="2023" name="Science">
        <title>Elucidation of the pathway for biosynthesis of saponin adjuvants from the soapbark tree.</title>
        <authorList>
            <person name="Reed J."/>
            <person name="Orme A."/>
            <person name="El-Demerdash A."/>
            <person name="Owen C."/>
            <person name="Martin L.B.B."/>
            <person name="Misra R.C."/>
            <person name="Kikuchi S."/>
            <person name="Rejzek M."/>
            <person name="Martin A.C."/>
            <person name="Harkess A."/>
            <person name="Leebens-Mack J."/>
            <person name="Louveau T."/>
            <person name="Stephenson M.J."/>
            <person name="Osbourn A."/>
        </authorList>
    </citation>
    <scope>NUCLEOTIDE SEQUENCE</scope>
    <source>
        <strain evidence="3">S10</strain>
    </source>
</reference>
<evidence type="ECO:0000313" key="4">
    <source>
        <dbReference type="Proteomes" id="UP001163823"/>
    </source>
</evidence>
<dbReference type="Proteomes" id="UP001163823">
    <property type="component" value="Chromosome 4"/>
</dbReference>